<reference evidence="2" key="1">
    <citation type="submission" date="2016-11" db="EMBL/GenBank/DDBJ databases">
        <title>The genome sequence of Colletotrichum cuscutae.</title>
        <authorList>
            <person name="Baroncelli R."/>
        </authorList>
    </citation>
    <scope>NUCLEOTIDE SEQUENCE</scope>
    <source>
        <strain evidence="2">IMI 304802</strain>
    </source>
</reference>
<sequence>MAETTTLPHISSLVQPAIRTVVSSEDNWKGKTSPAERRKIQNRLNQRTWRQRRKAEKQQQRQATTRQSGTDERKPSSLPSSSSSLSPPSSIVASSKWAAALPAASVANDNVTTTYVTVGMSRQGLCKSKTSSQRSAKYTTLMALKYIGRQRQIADIRDEDLDDIYQLFLQHAHESRRSLNPDPMSDSLIPLVQFNLFRGLMENMRTLGITMPMICDDDCVSPFGSDPMYNVNTAWNVPYFLKPTETQLTTIHHPWLDFLPLPRMRDNLIKAGDDWDDEALCLDMVGDGDAPSGKGGMILWGEPWDPNSWEVTEDFVEKWRWILEGCEEIIRSSNYWRAKRGEKRMRVRI</sequence>
<name>A0AAI9XF44_9PEZI</name>
<dbReference type="PANTHER" id="PTHR38116">
    <property type="entry name" value="CHROMOSOME 7, WHOLE GENOME SHOTGUN SEQUENCE"/>
    <property type="match status" value="1"/>
</dbReference>
<dbReference type="Proteomes" id="UP001239213">
    <property type="component" value="Unassembled WGS sequence"/>
</dbReference>
<organism evidence="2 3">
    <name type="scientific">Colletotrichum cuscutae</name>
    <dbReference type="NCBI Taxonomy" id="1209917"/>
    <lineage>
        <taxon>Eukaryota</taxon>
        <taxon>Fungi</taxon>
        <taxon>Dikarya</taxon>
        <taxon>Ascomycota</taxon>
        <taxon>Pezizomycotina</taxon>
        <taxon>Sordariomycetes</taxon>
        <taxon>Hypocreomycetidae</taxon>
        <taxon>Glomerellales</taxon>
        <taxon>Glomerellaceae</taxon>
        <taxon>Colletotrichum</taxon>
        <taxon>Colletotrichum acutatum species complex</taxon>
    </lineage>
</organism>
<dbReference type="InterPro" id="IPR021833">
    <property type="entry name" value="DUF3425"/>
</dbReference>
<evidence type="ECO:0000256" key="1">
    <source>
        <dbReference type="SAM" id="MobiDB-lite"/>
    </source>
</evidence>
<accession>A0AAI9XF44</accession>
<dbReference type="Pfam" id="PF11905">
    <property type="entry name" value="DUF3425"/>
    <property type="match status" value="1"/>
</dbReference>
<feature type="compositionally biased region" description="Basic and acidic residues" evidence="1">
    <location>
        <begin position="26"/>
        <end position="39"/>
    </location>
</feature>
<dbReference type="PANTHER" id="PTHR38116:SF1">
    <property type="entry name" value="BZIP DOMAIN-CONTAINING PROTEIN"/>
    <property type="match status" value="1"/>
</dbReference>
<proteinExistence type="predicted"/>
<evidence type="ECO:0000313" key="2">
    <source>
        <dbReference type="EMBL" id="KAK1446656.1"/>
    </source>
</evidence>
<evidence type="ECO:0008006" key="4">
    <source>
        <dbReference type="Google" id="ProtNLM"/>
    </source>
</evidence>
<dbReference type="EMBL" id="MPDP01000317">
    <property type="protein sequence ID" value="KAK1446656.1"/>
    <property type="molecule type" value="Genomic_DNA"/>
</dbReference>
<comment type="caution">
    <text evidence="2">The sequence shown here is derived from an EMBL/GenBank/DDBJ whole genome shotgun (WGS) entry which is preliminary data.</text>
</comment>
<protein>
    <recommendedName>
        <fullName evidence="4">BZIP domain-containing protein</fullName>
    </recommendedName>
</protein>
<gene>
    <name evidence="2" type="ORF">CCUS01_12289</name>
</gene>
<dbReference type="AlphaFoldDB" id="A0AAI9XF44"/>
<feature type="compositionally biased region" description="Low complexity" evidence="1">
    <location>
        <begin position="76"/>
        <end position="89"/>
    </location>
</feature>
<keyword evidence="3" id="KW-1185">Reference proteome</keyword>
<evidence type="ECO:0000313" key="3">
    <source>
        <dbReference type="Proteomes" id="UP001239213"/>
    </source>
</evidence>
<dbReference type="CDD" id="cd14688">
    <property type="entry name" value="bZIP_YAP"/>
    <property type="match status" value="1"/>
</dbReference>
<feature type="region of interest" description="Disordered" evidence="1">
    <location>
        <begin position="23"/>
        <end position="89"/>
    </location>
</feature>